<name>A0ABP9YEX5_9FUNG</name>
<feature type="compositionally biased region" description="Polar residues" evidence="10">
    <location>
        <begin position="47"/>
        <end position="57"/>
    </location>
</feature>
<dbReference type="InterPro" id="IPR000719">
    <property type="entry name" value="Prot_kinase_dom"/>
</dbReference>
<dbReference type="SUPFAM" id="SSF56112">
    <property type="entry name" value="Protein kinase-like (PK-like)"/>
    <property type="match status" value="1"/>
</dbReference>
<feature type="compositionally biased region" description="Polar residues" evidence="10">
    <location>
        <begin position="235"/>
        <end position="247"/>
    </location>
</feature>
<accession>A0ABP9YEX5</accession>
<feature type="compositionally biased region" description="Low complexity" evidence="10">
    <location>
        <begin position="93"/>
        <end position="106"/>
    </location>
</feature>
<evidence type="ECO:0000256" key="5">
    <source>
        <dbReference type="ARBA" id="ARBA00038035"/>
    </source>
</evidence>
<feature type="domain" description="Protein kinase" evidence="11">
    <location>
        <begin position="315"/>
        <end position="597"/>
    </location>
</feature>
<feature type="compositionally biased region" description="Polar residues" evidence="10">
    <location>
        <begin position="174"/>
        <end position="192"/>
    </location>
</feature>
<keyword evidence="2" id="KW-0547">Nucleotide-binding</keyword>
<dbReference type="InterPro" id="IPR008271">
    <property type="entry name" value="Ser/Thr_kinase_AS"/>
</dbReference>
<dbReference type="PANTHER" id="PTHR48013">
    <property type="entry name" value="DUAL SPECIFICITY MITOGEN-ACTIVATED PROTEIN KINASE KINASE 5-RELATED"/>
    <property type="match status" value="1"/>
</dbReference>
<comment type="catalytic activity">
    <reaction evidence="9">
        <text>L-tyrosyl-[protein] + ATP = O-phospho-L-tyrosyl-[protein] + ADP + H(+)</text>
        <dbReference type="Rhea" id="RHEA:10596"/>
        <dbReference type="Rhea" id="RHEA-COMP:10136"/>
        <dbReference type="Rhea" id="RHEA-COMP:20101"/>
        <dbReference type="ChEBI" id="CHEBI:15378"/>
        <dbReference type="ChEBI" id="CHEBI:30616"/>
        <dbReference type="ChEBI" id="CHEBI:46858"/>
        <dbReference type="ChEBI" id="CHEBI:61978"/>
        <dbReference type="ChEBI" id="CHEBI:456216"/>
        <dbReference type="EC" id="2.7.12.2"/>
    </reaction>
</comment>
<organism evidence="12 13">
    <name type="scientific">Helicostylum pulchrum</name>
    <dbReference type="NCBI Taxonomy" id="562976"/>
    <lineage>
        <taxon>Eukaryota</taxon>
        <taxon>Fungi</taxon>
        <taxon>Fungi incertae sedis</taxon>
        <taxon>Mucoromycota</taxon>
        <taxon>Mucoromycotina</taxon>
        <taxon>Mucoromycetes</taxon>
        <taxon>Mucorales</taxon>
        <taxon>Mucorineae</taxon>
        <taxon>Mucoraceae</taxon>
        <taxon>Helicostylum</taxon>
    </lineage>
</organism>
<evidence type="ECO:0000256" key="10">
    <source>
        <dbReference type="SAM" id="MobiDB-lite"/>
    </source>
</evidence>
<dbReference type="CDD" id="cd00180">
    <property type="entry name" value="PKc"/>
    <property type="match status" value="1"/>
</dbReference>
<comment type="similarity">
    <text evidence="5">Belongs to the protein kinase superfamily. STE Ser/Thr protein kinase family. MAP kinase kinase subfamily.</text>
</comment>
<comment type="caution">
    <text evidence="12">The sequence shown here is derived from an EMBL/GenBank/DDBJ whole genome shotgun (WGS) entry which is preliminary data.</text>
</comment>
<feature type="compositionally biased region" description="Low complexity" evidence="10">
    <location>
        <begin position="126"/>
        <end position="135"/>
    </location>
</feature>
<dbReference type="PANTHER" id="PTHR48013:SF9">
    <property type="entry name" value="DUAL SPECIFICITY MITOGEN-ACTIVATED PROTEIN KINASE KINASE 5"/>
    <property type="match status" value="1"/>
</dbReference>
<feature type="compositionally biased region" description="Polar residues" evidence="10">
    <location>
        <begin position="25"/>
        <end position="37"/>
    </location>
</feature>
<keyword evidence="13" id="KW-1185">Reference proteome</keyword>
<feature type="region of interest" description="Disordered" evidence="10">
    <location>
        <begin position="235"/>
        <end position="266"/>
    </location>
</feature>
<dbReference type="PROSITE" id="PS50011">
    <property type="entry name" value="PROTEIN_KINASE_DOM"/>
    <property type="match status" value="1"/>
</dbReference>
<dbReference type="Gene3D" id="1.10.510.10">
    <property type="entry name" value="Transferase(Phosphotransferase) domain 1"/>
    <property type="match status" value="1"/>
</dbReference>
<feature type="compositionally biased region" description="Polar residues" evidence="10">
    <location>
        <begin position="114"/>
        <end position="125"/>
    </location>
</feature>
<keyword evidence="4" id="KW-0067">ATP-binding</keyword>
<evidence type="ECO:0000256" key="6">
    <source>
        <dbReference type="ARBA" id="ARBA00038999"/>
    </source>
</evidence>
<evidence type="ECO:0000256" key="4">
    <source>
        <dbReference type="ARBA" id="ARBA00022840"/>
    </source>
</evidence>
<evidence type="ECO:0000256" key="8">
    <source>
        <dbReference type="ARBA" id="ARBA00049299"/>
    </source>
</evidence>
<keyword evidence="1" id="KW-0808">Transferase</keyword>
<evidence type="ECO:0000256" key="1">
    <source>
        <dbReference type="ARBA" id="ARBA00022679"/>
    </source>
</evidence>
<dbReference type="PROSITE" id="PS00108">
    <property type="entry name" value="PROTEIN_KINASE_ST"/>
    <property type="match status" value="1"/>
</dbReference>
<evidence type="ECO:0000256" key="2">
    <source>
        <dbReference type="ARBA" id="ARBA00022741"/>
    </source>
</evidence>
<comment type="catalytic activity">
    <reaction evidence="7">
        <text>L-seryl-[protein] + ATP = O-phospho-L-seryl-[protein] + ADP + H(+)</text>
        <dbReference type="Rhea" id="RHEA:17989"/>
        <dbReference type="Rhea" id="RHEA-COMP:9863"/>
        <dbReference type="Rhea" id="RHEA-COMP:11604"/>
        <dbReference type="ChEBI" id="CHEBI:15378"/>
        <dbReference type="ChEBI" id="CHEBI:29999"/>
        <dbReference type="ChEBI" id="CHEBI:30616"/>
        <dbReference type="ChEBI" id="CHEBI:83421"/>
        <dbReference type="ChEBI" id="CHEBI:456216"/>
        <dbReference type="EC" id="2.7.12.2"/>
    </reaction>
</comment>
<dbReference type="InterPro" id="IPR011009">
    <property type="entry name" value="Kinase-like_dom_sf"/>
</dbReference>
<comment type="catalytic activity">
    <reaction evidence="8">
        <text>L-threonyl-[protein] + ATP = O-phospho-L-threonyl-[protein] + ADP + H(+)</text>
        <dbReference type="Rhea" id="RHEA:46608"/>
        <dbReference type="Rhea" id="RHEA-COMP:11060"/>
        <dbReference type="Rhea" id="RHEA-COMP:11605"/>
        <dbReference type="ChEBI" id="CHEBI:15378"/>
        <dbReference type="ChEBI" id="CHEBI:30013"/>
        <dbReference type="ChEBI" id="CHEBI:30616"/>
        <dbReference type="ChEBI" id="CHEBI:61977"/>
        <dbReference type="ChEBI" id="CHEBI:456216"/>
        <dbReference type="EC" id="2.7.12.2"/>
    </reaction>
</comment>
<evidence type="ECO:0000256" key="3">
    <source>
        <dbReference type="ARBA" id="ARBA00022777"/>
    </source>
</evidence>
<evidence type="ECO:0000313" key="13">
    <source>
        <dbReference type="Proteomes" id="UP001476247"/>
    </source>
</evidence>
<reference evidence="12 13" key="1">
    <citation type="submission" date="2024-04" db="EMBL/GenBank/DDBJ databases">
        <title>genome sequences of Mucor flavus KT1a and Helicostylum pulchrum KT1b strains isolation_sourced from the surface of a dry-aged beef.</title>
        <authorList>
            <person name="Toyotome T."/>
            <person name="Hosono M."/>
            <person name="Torimaru M."/>
            <person name="Fukuda K."/>
            <person name="Mikami N."/>
        </authorList>
    </citation>
    <scope>NUCLEOTIDE SEQUENCE [LARGE SCALE GENOMIC DNA]</scope>
    <source>
        <strain evidence="12 13">KT1b</strain>
    </source>
</reference>
<evidence type="ECO:0000313" key="12">
    <source>
        <dbReference type="EMBL" id="GAA5805504.1"/>
    </source>
</evidence>
<keyword evidence="3" id="KW-0418">Kinase</keyword>
<sequence length="631" mass="70262">MKGKKKHHGPIHLGTTSSDEERASYNRNPTTGSSRLNLSPHDIQLQEAGSSTSTRQFTQHRELLPTQSTTQYHQPASEQPAQGVIPGNGTPTSQGNSQLSSNQSLPLRPPKPSQYRQPASDQPAVSDQSDFSSDEQSAHGIITGNGAPTPPGNSRSSSNISLPPRPQKPFQYVPSVSGQSCATQQRTYSQPLSSIKNQPVLAIPERDIGQQRTDSQLPESIEYRRPVRIQRVPATNQRYATRQTNSGRGAPPELPRHHSSKSVGNQVVPDDRIPAATASINGQNSIALNFATTDGLPSARLRHRVDKKRIKKGRVPLQCAKGKGPFYRTVGNRANRIYVTRRVDTPTSLPSESKFYLACRVKTALKPMLDDGQLFFESPNKDWYLFGKIGSGANDVGTMQGFKAVLNEVQFMKSGHTNLVSLRYVFYEKEKVTIFMDKQECDLATMLYKYQYNVEEKVCNYITIEVLKGLSYLNTEFGYFHGDIKPENVLVGPNGEIKVADFGLCGHIGDNYHRPNGTQGYMAPEVLDSSKTFNESSDVWSLAMFMRVVYNYPGKDFNNNPHISTYTKCMISCMNDMDPAKRPTITQILEKYLDDLITGEYEFGTYLDVVAILDIIRDSEKHQSGFIAIHD</sequence>
<evidence type="ECO:0000256" key="9">
    <source>
        <dbReference type="ARBA" id="ARBA00051693"/>
    </source>
</evidence>
<feature type="region of interest" description="Disordered" evidence="10">
    <location>
        <begin position="1"/>
        <end position="192"/>
    </location>
</feature>
<dbReference type="Pfam" id="PF00069">
    <property type="entry name" value="Pkinase"/>
    <property type="match status" value="1"/>
</dbReference>
<dbReference type="Proteomes" id="UP001476247">
    <property type="component" value="Unassembled WGS sequence"/>
</dbReference>
<feature type="compositionally biased region" description="Polar residues" evidence="10">
    <location>
        <begin position="65"/>
        <end position="80"/>
    </location>
</feature>
<dbReference type="SMART" id="SM00220">
    <property type="entry name" value="S_TKc"/>
    <property type="match status" value="1"/>
</dbReference>
<feature type="compositionally biased region" description="Polar residues" evidence="10">
    <location>
        <begin position="152"/>
        <end position="161"/>
    </location>
</feature>
<dbReference type="EC" id="2.7.12.2" evidence="6"/>
<protein>
    <recommendedName>
        <fullName evidence="6">mitogen-activated protein kinase kinase</fullName>
        <ecNumber evidence="6">2.7.12.2</ecNumber>
    </recommendedName>
</protein>
<feature type="compositionally biased region" description="Basic residues" evidence="10">
    <location>
        <begin position="1"/>
        <end position="10"/>
    </location>
</feature>
<proteinExistence type="inferred from homology"/>
<evidence type="ECO:0000259" key="11">
    <source>
        <dbReference type="PROSITE" id="PS50011"/>
    </source>
</evidence>
<evidence type="ECO:0000256" key="7">
    <source>
        <dbReference type="ARBA" id="ARBA00049014"/>
    </source>
</evidence>
<gene>
    <name evidence="12" type="ORF">HPULCUR_011021</name>
</gene>
<dbReference type="EMBL" id="BAABUJ010000046">
    <property type="protein sequence ID" value="GAA5805504.1"/>
    <property type="molecule type" value="Genomic_DNA"/>
</dbReference>